<keyword evidence="1" id="KW-0472">Membrane</keyword>
<evidence type="ECO:0000313" key="3">
    <source>
        <dbReference type="Proteomes" id="UP000059680"/>
    </source>
</evidence>
<evidence type="ECO:0000313" key="2">
    <source>
        <dbReference type="EMBL" id="BAT12635.1"/>
    </source>
</evidence>
<dbReference type="AlphaFoldDB" id="A0A0P0XYN1"/>
<dbReference type="EMBL" id="AP014967">
    <property type="protein sequence ID" value="BAT12635.1"/>
    <property type="molecule type" value="Genomic_DNA"/>
</dbReference>
<evidence type="ECO:0000256" key="1">
    <source>
        <dbReference type="SAM" id="Phobius"/>
    </source>
</evidence>
<gene>
    <name evidence="2" type="ordered locus">Os11g0143266</name>
    <name evidence="2" type="ORF">OSNPB_110143266</name>
</gene>
<dbReference type="InParanoid" id="A0A0P0XYN1"/>
<keyword evidence="1" id="KW-1133">Transmembrane helix</keyword>
<keyword evidence="3" id="KW-1185">Reference proteome</keyword>
<feature type="non-terminal residue" evidence="2">
    <location>
        <position position="1"/>
    </location>
</feature>
<dbReference type="Gramene" id="Os11t0143266-00">
    <property type="protein sequence ID" value="Os11t0143266-00"/>
    <property type="gene ID" value="Os11g0143266"/>
</dbReference>
<accession>A0A0P0XYN1</accession>
<dbReference type="PaxDb" id="39947-A0A0P0XYN1"/>
<organism evidence="2 3">
    <name type="scientific">Oryza sativa subsp. japonica</name>
    <name type="common">Rice</name>
    <dbReference type="NCBI Taxonomy" id="39947"/>
    <lineage>
        <taxon>Eukaryota</taxon>
        <taxon>Viridiplantae</taxon>
        <taxon>Streptophyta</taxon>
        <taxon>Embryophyta</taxon>
        <taxon>Tracheophyta</taxon>
        <taxon>Spermatophyta</taxon>
        <taxon>Magnoliopsida</taxon>
        <taxon>Liliopsida</taxon>
        <taxon>Poales</taxon>
        <taxon>Poaceae</taxon>
        <taxon>BOP clade</taxon>
        <taxon>Oryzoideae</taxon>
        <taxon>Oryzeae</taxon>
        <taxon>Oryzinae</taxon>
        <taxon>Oryza</taxon>
        <taxon>Oryza sativa</taxon>
    </lineage>
</organism>
<name>A0A0P0XYN1_ORYSJ</name>
<reference evidence="2 3" key="3">
    <citation type="journal article" date="2013" name="Rice">
        <title>Improvement of the Oryza sativa Nipponbare reference genome using next generation sequence and optical map data.</title>
        <authorList>
            <person name="Kawahara Y."/>
            <person name="de la Bastide M."/>
            <person name="Hamilton J.P."/>
            <person name="Kanamori H."/>
            <person name="McCombie W.R."/>
            <person name="Ouyang S."/>
            <person name="Schwartz D.C."/>
            <person name="Tanaka T."/>
            <person name="Wu J."/>
            <person name="Zhou S."/>
            <person name="Childs K.L."/>
            <person name="Davidson R.M."/>
            <person name="Lin H."/>
            <person name="Quesada-Ocampo L."/>
            <person name="Vaillancourt B."/>
            <person name="Sakai H."/>
            <person name="Lee S.S."/>
            <person name="Kim J."/>
            <person name="Numa H."/>
            <person name="Itoh T."/>
            <person name="Buell C.R."/>
            <person name="Matsumoto T."/>
        </authorList>
    </citation>
    <scope>NUCLEOTIDE SEQUENCE [LARGE SCALE GENOMIC DNA]</scope>
    <source>
        <strain evidence="3">cv. Nipponbare</strain>
    </source>
</reference>
<feature type="transmembrane region" description="Helical" evidence="1">
    <location>
        <begin position="27"/>
        <end position="47"/>
    </location>
</feature>
<sequence>QQRKAEIHHLFLREAATLRLKKLLNHVLLLLLPLIIPNGATILRFLLHPLLYHLPQCTGHLLPRLEGLAVGGKREEVGERKGDGEEAVDELDVLAAEALGGRCARGGAATRGGRGG</sequence>
<reference evidence="2 3" key="2">
    <citation type="journal article" date="2013" name="Plant Cell Physiol.">
        <title>Rice Annotation Project Database (RAP-DB): an integrative and interactive database for rice genomics.</title>
        <authorList>
            <person name="Sakai H."/>
            <person name="Lee S.S."/>
            <person name="Tanaka T."/>
            <person name="Numa H."/>
            <person name="Kim J."/>
            <person name="Kawahara Y."/>
            <person name="Wakimoto H."/>
            <person name="Yang C.C."/>
            <person name="Iwamoto M."/>
            <person name="Abe T."/>
            <person name="Yamada Y."/>
            <person name="Muto A."/>
            <person name="Inokuchi H."/>
            <person name="Ikemura T."/>
            <person name="Matsumoto T."/>
            <person name="Sasaki T."/>
            <person name="Itoh T."/>
        </authorList>
    </citation>
    <scope>NUCLEOTIDE SEQUENCE [LARGE SCALE GENOMIC DNA]</scope>
    <source>
        <strain evidence="3">cv. Nipponbare</strain>
    </source>
</reference>
<keyword evidence="1" id="KW-0812">Transmembrane</keyword>
<protein>
    <submittedName>
        <fullName evidence="2">Os11g0143266 protein</fullName>
    </submittedName>
</protein>
<reference evidence="3" key="1">
    <citation type="journal article" date="2005" name="Nature">
        <title>The map-based sequence of the rice genome.</title>
        <authorList>
            <consortium name="International rice genome sequencing project (IRGSP)"/>
            <person name="Matsumoto T."/>
            <person name="Wu J."/>
            <person name="Kanamori H."/>
            <person name="Katayose Y."/>
            <person name="Fujisawa M."/>
            <person name="Namiki N."/>
            <person name="Mizuno H."/>
            <person name="Yamamoto K."/>
            <person name="Antonio B.A."/>
            <person name="Baba T."/>
            <person name="Sakata K."/>
            <person name="Nagamura Y."/>
            <person name="Aoki H."/>
            <person name="Arikawa K."/>
            <person name="Arita K."/>
            <person name="Bito T."/>
            <person name="Chiden Y."/>
            <person name="Fujitsuka N."/>
            <person name="Fukunaka R."/>
            <person name="Hamada M."/>
            <person name="Harada C."/>
            <person name="Hayashi A."/>
            <person name="Hijishita S."/>
            <person name="Honda M."/>
            <person name="Hosokawa S."/>
            <person name="Ichikawa Y."/>
            <person name="Idonuma A."/>
            <person name="Iijima M."/>
            <person name="Ikeda M."/>
            <person name="Ikeno M."/>
            <person name="Ito K."/>
            <person name="Ito S."/>
            <person name="Ito T."/>
            <person name="Ito Y."/>
            <person name="Ito Y."/>
            <person name="Iwabuchi A."/>
            <person name="Kamiya K."/>
            <person name="Karasawa W."/>
            <person name="Kurita K."/>
            <person name="Katagiri S."/>
            <person name="Kikuta A."/>
            <person name="Kobayashi H."/>
            <person name="Kobayashi N."/>
            <person name="Machita K."/>
            <person name="Maehara T."/>
            <person name="Masukawa M."/>
            <person name="Mizubayashi T."/>
            <person name="Mukai Y."/>
            <person name="Nagasaki H."/>
            <person name="Nagata Y."/>
            <person name="Naito S."/>
            <person name="Nakashima M."/>
            <person name="Nakama Y."/>
            <person name="Nakamichi Y."/>
            <person name="Nakamura M."/>
            <person name="Meguro A."/>
            <person name="Negishi M."/>
            <person name="Ohta I."/>
            <person name="Ohta T."/>
            <person name="Okamoto M."/>
            <person name="Ono N."/>
            <person name="Saji S."/>
            <person name="Sakaguchi M."/>
            <person name="Sakai K."/>
            <person name="Shibata M."/>
            <person name="Shimokawa T."/>
            <person name="Song J."/>
            <person name="Takazaki Y."/>
            <person name="Terasawa K."/>
            <person name="Tsugane M."/>
            <person name="Tsuji K."/>
            <person name="Ueda S."/>
            <person name="Waki K."/>
            <person name="Yamagata H."/>
            <person name="Yamamoto M."/>
            <person name="Yamamoto S."/>
            <person name="Yamane H."/>
            <person name="Yoshiki S."/>
            <person name="Yoshihara R."/>
            <person name="Yukawa K."/>
            <person name="Zhong H."/>
            <person name="Yano M."/>
            <person name="Yuan Q."/>
            <person name="Ouyang S."/>
            <person name="Liu J."/>
            <person name="Jones K.M."/>
            <person name="Gansberger K."/>
            <person name="Moffat K."/>
            <person name="Hill J."/>
            <person name="Bera J."/>
            <person name="Fadrosh D."/>
            <person name="Jin S."/>
            <person name="Johri S."/>
            <person name="Kim M."/>
            <person name="Overton L."/>
            <person name="Reardon M."/>
            <person name="Tsitrin T."/>
            <person name="Vuong H."/>
            <person name="Weaver B."/>
            <person name="Ciecko A."/>
            <person name="Tallon L."/>
            <person name="Jackson J."/>
            <person name="Pai G."/>
            <person name="Aken S.V."/>
            <person name="Utterback T."/>
            <person name="Reidmuller S."/>
            <person name="Feldblyum T."/>
            <person name="Hsiao J."/>
            <person name="Zismann V."/>
            <person name="Iobst S."/>
            <person name="de Vazeille A.R."/>
            <person name="Buell C.R."/>
            <person name="Ying K."/>
            <person name="Li Y."/>
            <person name="Lu T."/>
            <person name="Huang Y."/>
            <person name="Zhao Q."/>
            <person name="Feng Q."/>
            <person name="Zhang L."/>
            <person name="Zhu J."/>
            <person name="Weng Q."/>
            <person name="Mu J."/>
            <person name="Lu Y."/>
            <person name="Fan D."/>
            <person name="Liu Y."/>
            <person name="Guan J."/>
            <person name="Zhang Y."/>
            <person name="Yu S."/>
            <person name="Liu X."/>
            <person name="Zhang Y."/>
            <person name="Hong G."/>
            <person name="Han B."/>
            <person name="Choisne N."/>
            <person name="Demange N."/>
            <person name="Orjeda G."/>
            <person name="Samain S."/>
            <person name="Cattolico L."/>
            <person name="Pelletier E."/>
            <person name="Couloux A."/>
            <person name="Segurens B."/>
            <person name="Wincker P."/>
            <person name="D'Hont A."/>
            <person name="Scarpelli C."/>
            <person name="Weissenbach J."/>
            <person name="Salanoubat M."/>
            <person name="Quetier F."/>
            <person name="Yu Y."/>
            <person name="Kim H.R."/>
            <person name="Rambo T."/>
            <person name="Currie J."/>
            <person name="Collura K."/>
            <person name="Luo M."/>
            <person name="Yang T."/>
            <person name="Ammiraju J.S.S."/>
            <person name="Engler F."/>
            <person name="Soderlund C."/>
            <person name="Wing R.A."/>
            <person name="Palmer L.E."/>
            <person name="de la Bastide M."/>
            <person name="Spiegel L."/>
            <person name="Nascimento L."/>
            <person name="Zutavern T."/>
            <person name="O'Shaughnessy A."/>
            <person name="Dike S."/>
            <person name="Dedhia N."/>
            <person name="Preston R."/>
            <person name="Balija V."/>
            <person name="McCombie W.R."/>
            <person name="Chow T."/>
            <person name="Chen H."/>
            <person name="Chung M."/>
            <person name="Chen C."/>
            <person name="Shaw J."/>
            <person name="Wu H."/>
            <person name="Hsiao K."/>
            <person name="Chao Y."/>
            <person name="Chu M."/>
            <person name="Cheng C."/>
            <person name="Hour A."/>
            <person name="Lee P."/>
            <person name="Lin S."/>
            <person name="Lin Y."/>
            <person name="Liou J."/>
            <person name="Liu S."/>
            <person name="Hsing Y."/>
            <person name="Raghuvanshi S."/>
            <person name="Mohanty A."/>
            <person name="Bharti A.K."/>
            <person name="Gaur A."/>
            <person name="Gupta V."/>
            <person name="Kumar D."/>
            <person name="Ravi V."/>
            <person name="Vij S."/>
            <person name="Kapur A."/>
            <person name="Khurana P."/>
            <person name="Khurana P."/>
            <person name="Khurana J.P."/>
            <person name="Tyagi A.K."/>
            <person name="Gaikwad K."/>
            <person name="Singh A."/>
            <person name="Dalal V."/>
            <person name="Srivastava S."/>
            <person name="Dixit A."/>
            <person name="Pal A.K."/>
            <person name="Ghazi I.A."/>
            <person name="Yadav M."/>
            <person name="Pandit A."/>
            <person name="Bhargava A."/>
            <person name="Sureshbabu K."/>
            <person name="Batra K."/>
            <person name="Sharma T.R."/>
            <person name="Mohapatra T."/>
            <person name="Singh N.K."/>
            <person name="Messing J."/>
            <person name="Nelson A.B."/>
            <person name="Fuks G."/>
            <person name="Kavchok S."/>
            <person name="Keizer G."/>
            <person name="Linton E."/>
            <person name="Llaca V."/>
            <person name="Song R."/>
            <person name="Tanyolac B."/>
            <person name="Young S."/>
            <person name="Ho-Il K."/>
            <person name="Hahn J.H."/>
            <person name="Sangsakoo G."/>
            <person name="Vanavichit A."/>
            <person name="de Mattos Luiz.A.T."/>
            <person name="Zimmer P.D."/>
            <person name="Malone G."/>
            <person name="Dellagostin O."/>
            <person name="de Oliveira A.C."/>
            <person name="Bevan M."/>
            <person name="Bancroft I."/>
            <person name="Minx P."/>
            <person name="Cordum H."/>
            <person name="Wilson R."/>
            <person name="Cheng Z."/>
            <person name="Jin W."/>
            <person name="Jiang J."/>
            <person name="Leong S.A."/>
            <person name="Iwama H."/>
            <person name="Gojobori T."/>
            <person name="Itoh T."/>
            <person name="Niimura Y."/>
            <person name="Fujii Y."/>
            <person name="Habara T."/>
            <person name="Sakai H."/>
            <person name="Sato Y."/>
            <person name="Wilson G."/>
            <person name="Kumar K."/>
            <person name="McCouch S."/>
            <person name="Juretic N."/>
            <person name="Hoen D."/>
            <person name="Wright S."/>
            <person name="Bruskiewich R."/>
            <person name="Bureau T."/>
            <person name="Miyao A."/>
            <person name="Hirochika H."/>
            <person name="Nishikawa T."/>
            <person name="Kadowaki K."/>
            <person name="Sugiura M."/>
            <person name="Burr B."/>
            <person name="Sasaki T."/>
        </authorList>
    </citation>
    <scope>NUCLEOTIDE SEQUENCE [LARGE SCALE GENOMIC DNA]</scope>
    <source>
        <strain evidence="3">cv. Nipponbare</strain>
    </source>
</reference>
<proteinExistence type="predicted"/>
<dbReference type="Proteomes" id="UP000059680">
    <property type="component" value="Chromosome 11"/>
</dbReference>